<evidence type="ECO:0000313" key="1">
    <source>
        <dbReference type="EMBL" id="VDP92005.1"/>
    </source>
</evidence>
<dbReference type="Proteomes" id="UP000272942">
    <property type="component" value="Unassembled WGS sequence"/>
</dbReference>
<sequence length="61" mass="5989">MGFEPAKAERSGDIPEVEGNVAGFGGIVEFGVVVNGVGATGVVVSVALELEGVAVTDVASK</sequence>
<dbReference type="AlphaFoldDB" id="A0A3P8IUP4"/>
<gene>
    <name evidence="1" type="ORF">ECPE_LOCUS14733</name>
</gene>
<proteinExistence type="predicted"/>
<keyword evidence="2" id="KW-1185">Reference proteome</keyword>
<dbReference type="EMBL" id="UZAN01058383">
    <property type="protein sequence ID" value="VDP92005.1"/>
    <property type="molecule type" value="Genomic_DNA"/>
</dbReference>
<organism evidence="1 2">
    <name type="scientific">Echinostoma caproni</name>
    <dbReference type="NCBI Taxonomy" id="27848"/>
    <lineage>
        <taxon>Eukaryota</taxon>
        <taxon>Metazoa</taxon>
        <taxon>Spiralia</taxon>
        <taxon>Lophotrochozoa</taxon>
        <taxon>Platyhelminthes</taxon>
        <taxon>Trematoda</taxon>
        <taxon>Digenea</taxon>
        <taxon>Plagiorchiida</taxon>
        <taxon>Echinostomata</taxon>
        <taxon>Echinostomatoidea</taxon>
        <taxon>Echinostomatidae</taxon>
        <taxon>Echinostoma</taxon>
    </lineage>
</organism>
<protein>
    <submittedName>
        <fullName evidence="1">Uncharacterized protein</fullName>
    </submittedName>
</protein>
<accession>A0A3P8IUP4</accession>
<evidence type="ECO:0000313" key="2">
    <source>
        <dbReference type="Proteomes" id="UP000272942"/>
    </source>
</evidence>
<name>A0A3P8IUP4_9TREM</name>
<reference evidence="1 2" key="1">
    <citation type="submission" date="2018-11" db="EMBL/GenBank/DDBJ databases">
        <authorList>
            <consortium name="Pathogen Informatics"/>
        </authorList>
    </citation>
    <scope>NUCLEOTIDE SEQUENCE [LARGE SCALE GENOMIC DNA]</scope>
    <source>
        <strain evidence="1 2">Egypt</strain>
    </source>
</reference>